<dbReference type="SUPFAM" id="SSF51735">
    <property type="entry name" value="NAD(P)-binding Rossmann-fold domains"/>
    <property type="match status" value="1"/>
</dbReference>
<keyword evidence="1" id="KW-0560">Oxidoreductase</keyword>
<evidence type="ECO:0000313" key="7">
    <source>
        <dbReference type="Proteomes" id="UP000245138"/>
    </source>
</evidence>
<dbReference type="InterPro" id="IPR050988">
    <property type="entry name" value="Mannitol_DH/Oxidoreductase"/>
</dbReference>
<evidence type="ECO:0000259" key="5">
    <source>
        <dbReference type="Pfam" id="PF08125"/>
    </source>
</evidence>
<dbReference type="InterPro" id="IPR013328">
    <property type="entry name" value="6PGD_dom2"/>
</dbReference>
<evidence type="ECO:0000259" key="4">
    <source>
        <dbReference type="Pfam" id="PF01232"/>
    </source>
</evidence>
<keyword evidence="7" id="KW-1185">Reference proteome</keyword>
<gene>
    <name evidence="6" type="ORF">B4923_02750</name>
</gene>
<keyword evidence="2" id="KW-0520">NAD</keyword>
<dbReference type="Proteomes" id="UP000245138">
    <property type="component" value="Unassembled WGS sequence"/>
</dbReference>
<dbReference type="NCBIfam" id="NF011611">
    <property type="entry name" value="PRK15037.1"/>
    <property type="match status" value="1"/>
</dbReference>
<feature type="domain" description="Mannitol dehydrogenase N-terminal" evidence="4">
    <location>
        <begin position="49"/>
        <end position="297"/>
    </location>
</feature>
<name>A0A2U1U009_9GAMM</name>
<protein>
    <submittedName>
        <fullName evidence="6">Fructuronate reductase</fullName>
    </submittedName>
</protein>
<dbReference type="AlphaFoldDB" id="A0A2U1U009"/>
<dbReference type="GO" id="GO:0016616">
    <property type="term" value="F:oxidoreductase activity, acting on the CH-OH group of donors, NAD or NADP as acceptor"/>
    <property type="evidence" value="ECO:0007669"/>
    <property type="project" value="TreeGrafter"/>
</dbReference>
<dbReference type="RefSeq" id="WP_109052833.1">
    <property type="nucleotide sequence ID" value="NZ_QDKJ01000002.1"/>
</dbReference>
<reference evidence="6 7" key="1">
    <citation type="submission" date="2018-04" db="EMBL/GenBank/DDBJ databases">
        <title>Brenneria corticis sp.nov.</title>
        <authorList>
            <person name="Li Y."/>
        </authorList>
    </citation>
    <scope>NUCLEOTIDE SEQUENCE [LARGE SCALE GENOMIC DNA]</scope>
    <source>
        <strain evidence="6 7">LMG 27715</strain>
    </source>
</reference>
<dbReference type="SUPFAM" id="SSF48179">
    <property type="entry name" value="6-phosphogluconate dehydrogenase C-terminal domain-like"/>
    <property type="match status" value="1"/>
</dbReference>
<dbReference type="Pfam" id="PF08125">
    <property type="entry name" value="Mannitol_dh_C"/>
    <property type="match status" value="1"/>
</dbReference>
<evidence type="ECO:0000256" key="1">
    <source>
        <dbReference type="ARBA" id="ARBA00023002"/>
    </source>
</evidence>
<comment type="caution">
    <text evidence="6">The sequence shown here is derived from an EMBL/GenBank/DDBJ whole genome shotgun (WGS) entry which is preliminary data.</text>
</comment>
<dbReference type="FunFam" id="3.40.50.720:FF:000129">
    <property type="entry name" value="D-mannonate oxidoreductase"/>
    <property type="match status" value="1"/>
</dbReference>
<comment type="similarity">
    <text evidence="3">Belongs to the mannitol dehydrogenase family. UxuB subfamily.</text>
</comment>
<sequence>MKTVITEKTSSSKESTIGTSTNAAINIATHPLPAEISQPHYDRKALKSRIVHIGFGAFHRAHQALFTDRVLNQQGGDWGICEVNLFGSENLFKSLRQQAHRYSVLEKGADGHQAIIIGSVNESLHARLEGITAVIEKLAEPQVAIVSMTVTEKGYCIDRSTGNLDRANPLIKMDLEMPDAPASAPGVLVEALRVRRERGLPPFTLLSCDNMPENGHILKSAVLELAQLRSAELASWIEANAAFPNTMVDRIVPAATAETLQEIADTLGINDLCGIACEPFIQWVVEDNFVAGRPAWELAGAQLVDDVLPFEEMKLRMLNGSHSFLAYLGYLAGYQHINDCMTDDNYRRAAHYLMLNEQAPTLRVTGVDLADYADRLITRYENPSLQHRTWQIAMDGTQKLPQRMLDSIRWHIRNGSDYRCLLLGVAGWIRYVSGTDDTGQAIDIRDPMAEQLQAIVSTTEEGEPRVRGLLTLTAVFGEDLPQNEAFIAQLIKAYQTLQARGAKAAVAELF</sequence>
<dbReference type="Gene3D" id="3.40.50.720">
    <property type="entry name" value="NAD(P)-binding Rossmann-like Domain"/>
    <property type="match status" value="1"/>
</dbReference>
<accession>A0A2U1U009</accession>
<dbReference type="Pfam" id="PF01232">
    <property type="entry name" value="Mannitol_dh"/>
    <property type="match status" value="1"/>
</dbReference>
<dbReference type="Gene3D" id="1.10.1040.10">
    <property type="entry name" value="N-(1-d-carboxylethyl)-l-norvaline Dehydrogenase, domain 2"/>
    <property type="match status" value="1"/>
</dbReference>
<dbReference type="InterPro" id="IPR000669">
    <property type="entry name" value="Mannitol_DH"/>
</dbReference>
<evidence type="ECO:0000256" key="2">
    <source>
        <dbReference type="ARBA" id="ARBA00023027"/>
    </source>
</evidence>
<proteinExistence type="inferred from homology"/>
<dbReference type="EMBL" id="QDKJ01000002">
    <property type="protein sequence ID" value="PWC14974.1"/>
    <property type="molecule type" value="Genomic_DNA"/>
</dbReference>
<dbReference type="PANTHER" id="PTHR43362:SF1">
    <property type="entry name" value="MANNITOL DEHYDROGENASE 2-RELATED"/>
    <property type="match status" value="1"/>
</dbReference>
<dbReference type="PRINTS" id="PR00084">
    <property type="entry name" value="MTLDHDRGNASE"/>
</dbReference>
<evidence type="ECO:0000256" key="3">
    <source>
        <dbReference type="ARBA" id="ARBA00061451"/>
    </source>
</evidence>
<evidence type="ECO:0000313" key="6">
    <source>
        <dbReference type="EMBL" id="PWC14974.1"/>
    </source>
</evidence>
<dbReference type="InterPro" id="IPR013118">
    <property type="entry name" value="Mannitol_DH_C"/>
</dbReference>
<dbReference type="InterPro" id="IPR008927">
    <property type="entry name" value="6-PGluconate_DH-like_C_sf"/>
</dbReference>
<dbReference type="OrthoDB" id="271711at2"/>
<organism evidence="6 7">
    <name type="scientific">Brenneria roseae subsp. americana</name>
    <dbReference type="NCBI Taxonomy" id="1508507"/>
    <lineage>
        <taxon>Bacteria</taxon>
        <taxon>Pseudomonadati</taxon>
        <taxon>Pseudomonadota</taxon>
        <taxon>Gammaproteobacteria</taxon>
        <taxon>Enterobacterales</taxon>
        <taxon>Pectobacteriaceae</taxon>
        <taxon>Brenneria</taxon>
    </lineage>
</organism>
<dbReference type="InterPro" id="IPR013131">
    <property type="entry name" value="Mannitol_DH_N"/>
</dbReference>
<feature type="domain" description="Mannitol dehydrogenase C-terminal" evidence="5">
    <location>
        <begin position="306"/>
        <end position="497"/>
    </location>
</feature>
<dbReference type="PANTHER" id="PTHR43362">
    <property type="entry name" value="MANNITOL DEHYDROGENASE DSF1-RELATED"/>
    <property type="match status" value="1"/>
</dbReference>
<dbReference type="InterPro" id="IPR036291">
    <property type="entry name" value="NAD(P)-bd_dom_sf"/>
</dbReference>